<evidence type="ECO:0000313" key="2">
    <source>
        <dbReference type="EMBL" id="KAJ7769110.1"/>
    </source>
</evidence>
<keyword evidence="3" id="KW-1185">Reference proteome</keyword>
<proteinExistence type="predicted"/>
<gene>
    <name evidence="2" type="ORF">DFH07DRAFT_769015</name>
</gene>
<reference evidence="2" key="1">
    <citation type="submission" date="2023-03" db="EMBL/GenBank/DDBJ databases">
        <title>Massive genome expansion in bonnet fungi (Mycena s.s.) driven by repeated elements and novel gene families across ecological guilds.</title>
        <authorList>
            <consortium name="Lawrence Berkeley National Laboratory"/>
            <person name="Harder C.B."/>
            <person name="Miyauchi S."/>
            <person name="Viragh M."/>
            <person name="Kuo A."/>
            <person name="Thoen E."/>
            <person name="Andreopoulos B."/>
            <person name="Lu D."/>
            <person name="Skrede I."/>
            <person name="Drula E."/>
            <person name="Henrissat B."/>
            <person name="Morin E."/>
            <person name="Kohler A."/>
            <person name="Barry K."/>
            <person name="LaButti K."/>
            <person name="Morin E."/>
            <person name="Salamov A."/>
            <person name="Lipzen A."/>
            <person name="Mereny Z."/>
            <person name="Hegedus B."/>
            <person name="Baldrian P."/>
            <person name="Stursova M."/>
            <person name="Weitz H."/>
            <person name="Taylor A."/>
            <person name="Grigoriev I.V."/>
            <person name="Nagy L.G."/>
            <person name="Martin F."/>
            <person name="Kauserud H."/>
        </authorList>
    </citation>
    <scope>NUCLEOTIDE SEQUENCE</scope>
    <source>
        <strain evidence="2">CBHHK188m</strain>
    </source>
</reference>
<protein>
    <submittedName>
        <fullName evidence="2">Uncharacterized protein</fullName>
    </submittedName>
</protein>
<name>A0AAD7JRS5_9AGAR</name>
<evidence type="ECO:0000256" key="1">
    <source>
        <dbReference type="SAM" id="MobiDB-lite"/>
    </source>
</evidence>
<dbReference type="EMBL" id="JARJLG010000026">
    <property type="protein sequence ID" value="KAJ7769110.1"/>
    <property type="molecule type" value="Genomic_DNA"/>
</dbReference>
<organism evidence="2 3">
    <name type="scientific">Mycena maculata</name>
    <dbReference type="NCBI Taxonomy" id="230809"/>
    <lineage>
        <taxon>Eukaryota</taxon>
        <taxon>Fungi</taxon>
        <taxon>Dikarya</taxon>
        <taxon>Basidiomycota</taxon>
        <taxon>Agaricomycotina</taxon>
        <taxon>Agaricomycetes</taxon>
        <taxon>Agaricomycetidae</taxon>
        <taxon>Agaricales</taxon>
        <taxon>Marasmiineae</taxon>
        <taxon>Mycenaceae</taxon>
        <taxon>Mycena</taxon>
    </lineage>
</organism>
<feature type="region of interest" description="Disordered" evidence="1">
    <location>
        <begin position="1"/>
        <end position="28"/>
    </location>
</feature>
<dbReference type="AlphaFoldDB" id="A0AAD7JRS5"/>
<evidence type="ECO:0000313" key="3">
    <source>
        <dbReference type="Proteomes" id="UP001215280"/>
    </source>
</evidence>
<dbReference type="Proteomes" id="UP001215280">
    <property type="component" value="Unassembled WGS sequence"/>
</dbReference>
<accession>A0AAD7JRS5</accession>
<sequence length="241" mass="26824">MHHASDSERGGLLPPECQIAPDQPTGSSRRRNPLVHYIWYLENKLNCGVALAQIETDRLGRYMKISDKEVKCIDTGTCLALGLTETGRRLCVTSPYHCQVCVKTGRRLSATPLYHPKVCAEMGMYIQSRKHTCLLQVKSEVVIKGEKISMQKGKIQGVTALECTKNREKGPESSCLPLSRVFRTGTRKSSCLPLAHVFRAARAAQPPKDGNGALVSPNWSFILPISDNAPNFQRTRPYMEK</sequence>
<comment type="caution">
    <text evidence="2">The sequence shown here is derived from an EMBL/GenBank/DDBJ whole genome shotgun (WGS) entry which is preliminary data.</text>
</comment>